<dbReference type="AlphaFoldDB" id="A0A1M6JAL8"/>
<protein>
    <submittedName>
        <fullName evidence="3">Putative Flagellin, Flp1-like, domain</fullName>
    </submittedName>
</protein>
<keyword evidence="3" id="KW-0969">Cilium</keyword>
<proteinExistence type="predicted"/>
<dbReference type="RefSeq" id="WP_073994228.1">
    <property type="nucleotide sequence ID" value="NZ_FQYT01000021.1"/>
</dbReference>
<dbReference type="Pfam" id="PF16982">
    <property type="entry name" value="Flp1_like"/>
    <property type="match status" value="1"/>
</dbReference>
<organism evidence="3 4">
    <name type="scientific">Parasporobacterium paucivorans DSM 15970</name>
    <dbReference type="NCBI Taxonomy" id="1122934"/>
    <lineage>
        <taxon>Bacteria</taxon>
        <taxon>Bacillati</taxon>
        <taxon>Bacillota</taxon>
        <taxon>Clostridia</taxon>
        <taxon>Lachnospirales</taxon>
        <taxon>Lachnospiraceae</taxon>
        <taxon>Parasporobacterium</taxon>
    </lineage>
</organism>
<feature type="transmembrane region" description="Helical" evidence="1">
    <location>
        <begin position="20"/>
        <end position="46"/>
    </location>
</feature>
<evidence type="ECO:0000256" key="1">
    <source>
        <dbReference type="SAM" id="Phobius"/>
    </source>
</evidence>
<evidence type="ECO:0000313" key="3">
    <source>
        <dbReference type="EMBL" id="SHJ43703.1"/>
    </source>
</evidence>
<accession>A0A1M6JAL8</accession>
<dbReference type="STRING" id="1122934.SAMN02745691_01956"/>
<keyword evidence="1" id="KW-1133">Transmembrane helix</keyword>
<evidence type="ECO:0000313" key="4">
    <source>
        <dbReference type="Proteomes" id="UP000184342"/>
    </source>
</evidence>
<feature type="domain" description="Putative Flagellin Flp1-like" evidence="2">
    <location>
        <begin position="8"/>
        <end position="54"/>
    </location>
</feature>
<keyword evidence="1" id="KW-0472">Membrane</keyword>
<name>A0A1M6JAL8_9FIRM</name>
<sequence length="56" mass="6002">MEKGLKKVIKNQKGAGVVEVILVLLVLVGLVLIFKSQIVGIANGIFLDITKQVNSL</sequence>
<gene>
    <name evidence="3" type="ORF">SAMN02745691_01956</name>
</gene>
<keyword evidence="3" id="KW-0282">Flagellum</keyword>
<keyword evidence="4" id="KW-1185">Reference proteome</keyword>
<evidence type="ECO:0000259" key="2">
    <source>
        <dbReference type="Pfam" id="PF16982"/>
    </source>
</evidence>
<dbReference type="InterPro" id="IPR031564">
    <property type="entry name" value="Flp1-like"/>
</dbReference>
<dbReference type="EMBL" id="FQYT01000021">
    <property type="protein sequence ID" value="SHJ43703.1"/>
    <property type="molecule type" value="Genomic_DNA"/>
</dbReference>
<dbReference type="Proteomes" id="UP000184342">
    <property type="component" value="Unassembled WGS sequence"/>
</dbReference>
<reference evidence="3 4" key="1">
    <citation type="submission" date="2016-11" db="EMBL/GenBank/DDBJ databases">
        <authorList>
            <person name="Jaros S."/>
            <person name="Januszkiewicz K."/>
            <person name="Wedrychowicz H."/>
        </authorList>
    </citation>
    <scope>NUCLEOTIDE SEQUENCE [LARGE SCALE GENOMIC DNA]</scope>
    <source>
        <strain evidence="3 4">DSM 15970</strain>
    </source>
</reference>
<keyword evidence="3" id="KW-0966">Cell projection</keyword>
<keyword evidence="1" id="KW-0812">Transmembrane</keyword>